<accession>A0A0F9QN52</accession>
<sequence>MRSFEILLKEQFKQQKLIEEKFQQFQIVATSVFSSKTSKEFLKMLEDLFIKKPVYEGSESMAAFREGQNDLVRKLIEWSTPSQTLEK</sequence>
<dbReference type="EMBL" id="LAZR01003806">
    <property type="protein sequence ID" value="KKN14546.1"/>
    <property type="molecule type" value="Genomic_DNA"/>
</dbReference>
<name>A0A0F9QN52_9ZZZZ</name>
<proteinExistence type="predicted"/>
<dbReference type="AlphaFoldDB" id="A0A0F9QN52"/>
<organism evidence="1">
    <name type="scientific">marine sediment metagenome</name>
    <dbReference type="NCBI Taxonomy" id="412755"/>
    <lineage>
        <taxon>unclassified sequences</taxon>
        <taxon>metagenomes</taxon>
        <taxon>ecological metagenomes</taxon>
    </lineage>
</organism>
<reference evidence="1" key="1">
    <citation type="journal article" date="2015" name="Nature">
        <title>Complex archaea that bridge the gap between prokaryotes and eukaryotes.</title>
        <authorList>
            <person name="Spang A."/>
            <person name="Saw J.H."/>
            <person name="Jorgensen S.L."/>
            <person name="Zaremba-Niedzwiedzka K."/>
            <person name="Martijn J."/>
            <person name="Lind A.E."/>
            <person name="van Eijk R."/>
            <person name="Schleper C."/>
            <person name="Guy L."/>
            <person name="Ettema T.J."/>
        </authorList>
    </citation>
    <scope>NUCLEOTIDE SEQUENCE</scope>
</reference>
<evidence type="ECO:0000313" key="1">
    <source>
        <dbReference type="EMBL" id="KKN14546.1"/>
    </source>
</evidence>
<gene>
    <name evidence="1" type="ORF">LCGC14_0995130</name>
</gene>
<protein>
    <submittedName>
        <fullName evidence="1">Uncharacterized protein</fullName>
    </submittedName>
</protein>
<comment type="caution">
    <text evidence="1">The sequence shown here is derived from an EMBL/GenBank/DDBJ whole genome shotgun (WGS) entry which is preliminary data.</text>
</comment>